<reference evidence="7" key="2">
    <citation type="journal article" date="2020" name="PLoS Negl. Trop. Dis.">
        <title>High-quality nuclear genome for Sarcoptes scabiei-A critical resource for a neglected parasite.</title>
        <authorList>
            <person name="Korhonen P.K."/>
            <person name="Gasser R.B."/>
            <person name="Ma G."/>
            <person name="Wang T."/>
            <person name="Stroehlein A.J."/>
            <person name="Young N.D."/>
            <person name="Ang C.S."/>
            <person name="Fernando D.D."/>
            <person name="Lu H.C."/>
            <person name="Taylor S."/>
            <person name="Reynolds S.L."/>
            <person name="Mofiz E."/>
            <person name="Najaraj S.H."/>
            <person name="Gowda H."/>
            <person name="Madugundu A."/>
            <person name="Renuse S."/>
            <person name="Holt D."/>
            <person name="Pandey A."/>
            <person name="Papenfuss A.T."/>
            <person name="Fischer K."/>
        </authorList>
    </citation>
    <scope>NUCLEOTIDE SEQUENCE [LARGE SCALE GENOMIC DNA]</scope>
</reference>
<accession>A0A131ZU15</accession>
<gene>
    <name evidence="5" type="ORF">QR98_0007010</name>
    <name evidence="4" type="ORF">SSS_1442</name>
</gene>
<dbReference type="InterPro" id="IPR051043">
    <property type="entry name" value="Sulfatase_Mod_Factor_Kinase"/>
</dbReference>
<evidence type="ECO:0000313" key="6">
    <source>
        <dbReference type="EnsemblMetazoa" id="KAF7489034.1"/>
    </source>
</evidence>
<evidence type="ECO:0000259" key="3">
    <source>
        <dbReference type="Pfam" id="PF03781"/>
    </source>
</evidence>
<dbReference type="PANTHER" id="PTHR23150">
    <property type="entry name" value="SULFATASE MODIFYING FACTOR 1, 2"/>
    <property type="match status" value="1"/>
</dbReference>
<comment type="similarity">
    <text evidence="1">Belongs to the sulfatase-modifying factor family.</text>
</comment>
<sequence length="396" mass="45944">MNTRRLVRILMNQLRNCSIIIIFTSLLAVMVIGHTQNDNDSDLPSCHSFHSRSLGNLYGKNSIRLRDENCQKFVPFLPINHNRKCSQSSRFDRRAGMVRIPSGQFFQGTNRPVFIADGESPERSVRMHSFWLDRHEVSNEKFREFITETAYVTDAERFGDSFVFYQMLTNETLSNVTKMVSDANWWLQVPNASWIHPEGFDSLIDAERWSHPAVHVSWNDAFAYCRWAGKRLPTESEWEYACRSGLERRLFPWGNKERPNDRHLMNIWHGSFPQINTGDDGYKWTAPIDSYDANKFGLKNMVGNVWEWTADDWRQSKRMNSNAIITEESIRNNETTTNGQQQSSSQSFWTDVNKVKKGGSFLCHRSYCYRYRCAARSFNTADSTASNLGFRCAADI</sequence>
<dbReference type="Proteomes" id="UP000616769">
    <property type="component" value="Unassembled WGS sequence"/>
</dbReference>
<dbReference type="Proteomes" id="UP000070412">
    <property type="component" value="Unassembled WGS sequence"/>
</dbReference>
<proteinExistence type="inferred from homology"/>
<reference evidence="6" key="4">
    <citation type="submission" date="2022-06" db="UniProtKB">
        <authorList>
            <consortium name="EnsemblMetazoa"/>
        </authorList>
    </citation>
    <scope>IDENTIFICATION</scope>
</reference>
<dbReference type="Pfam" id="PF03781">
    <property type="entry name" value="FGE-sulfatase"/>
    <property type="match status" value="1"/>
</dbReference>
<dbReference type="InterPro" id="IPR042095">
    <property type="entry name" value="SUMF_sf"/>
</dbReference>
<dbReference type="AlphaFoldDB" id="A0A131ZU15"/>
<dbReference type="Gene3D" id="3.90.1580.10">
    <property type="entry name" value="paralog of FGE (formylglycine-generating enzyme)"/>
    <property type="match status" value="1"/>
</dbReference>
<reference evidence="5 8" key="1">
    <citation type="journal article" date="2015" name="Parasit. Vectors">
        <title>Draft genome of the scabies mite.</title>
        <authorList>
            <person name="Rider S.D.Jr."/>
            <person name="Morgan M.S."/>
            <person name="Arlian L.G."/>
        </authorList>
    </citation>
    <scope>NUCLEOTIDE SEQUENCE [LARGE SCALE GENOMIC DNA]</scope>
    <source>
        <strain evidence="5">Arlian Lab</strain>
    </source>
</reference>
<dbReference type="SUPFAM" id="SSF56436">
    <property type="entry name" value="C-type lectin-like"/>
    <property type="match status" value="1"/>
</dbReference>
<dbReference type="PANTHER" id="PTHR23150:SF19">
    <property type="entry name" value="FORMYLGLYCINE-GENERATING ENZYME"/>
    <property type="match status" value="1"/>
</dbReference>
<dbReference type="VEuPathDB" id="VectorBase:SSCA004026"/>
<evidence type="ECO:0000313" key="5">
    <source>
        <dbReference type="EMBL" id="KPM02292.1"/>
    </source>
</evidence>
<dbReference type="EMBL" id="WVUK01000065">
    <property type="protein sequence ID" value="KAF7489034.1"/>
    <property type="molecule type" value="Genomic_DNA"/>
</dbReference>
<evidence type="ECO:0000256" key="1">
    <source>
        <dbReference type="ARBA" id="ARBA00005310"/>
    </source>
</evidence>
<dbReference type="InterPro" id="IPR016187">
    <property type="entry name" value="CTDL_fold"/>
</dbReference>
<feature type="region of interest" description="Disordered" evidence="2">
    <location>
        <begin position="327"/>
        <end position="347"/>
    </location>
</feature>
<dbReference type="InterPro" id="IPR005532">
    <property type="entry name" value="SUMF_dom"/>
</dbReference>
<dbReference type="OrthoDB" id="659at2759"/>
<dbReference type="GO" id="GO:0005783">
    <property type="term" value="C:endoplasmic reticulum"/>
    <property type="evidence" value="ECO:0007669"/>
    <property type="project" value="TreeGrafter"/>
</dbReference>
<keyword evidence="7" id="KW-1185">Reference proteome</keyword>
<organism evidence="5 8">
    <name type="scientific">Sarcoptes scabiei</name>
    <name type="common">Itch mite</name>
    <name type="synonym">Acarus scabiei</name>
    <dbReference type="NCBI Taxonomy" id="52283"/>
    <lineage>
        <taxon>Eukaryota</taxon>
        <taxon>Metazoa</taxon>
        <taxon>Ecdysozoa</taxon>
        <taxon>Arthropoda</taxon>
        <taxon>Chelicerata</taxon>
        <taxon>Arachnida</taxon>
        <taxon>Acari</taxon>
        <taxon>Acariformes</taxon>
        <taxon>Sarcoptiformes</taxon>
        <taxon>Astigmata</taxon>
        <taxon>Psoroptidia</taxon>
        <taxon>Sarcoptoidea</taxon>
        <taxon>Sarcoptidae</taxon>
        <taxon>Sarcoptinae</taxon>
        <taxon>Sarcoptes</taxon>
    </lineage>
</organism>
<evidence type="ECO:0000313" key="8">
    <source>
        <dbReference type="Proteomes" id="UP000616769"/>
    </source>
</evidence>
<reference evidence="4" key="3">
    <citation type="submission" date="2020-01" db="EMBL/GenBank/DDBJ databases">
        <authorList>
            <person name="Korhonen P.K.K."/>
            <person name="Guangxu M.G."/>
            <person name="Wang T.W."/>
            <person name="Stroehlein A.J.S."/>
            <person name="Young N.D."/>
            <person name="Ang C.-S.A."/>
            <person name="Fernando D.W.F."/>
            <person name="Lu H.L."/>
            <person name="Taylor S.T."/>
            <person name="Ehtesham M.E.M."/>
            <person name="Najaraj S.H.N."/>
            <person name="Harsha G.H.G."/>
            <person name="Madugundu A.M."/>
            <person name="Renuse S.R."/>
            <person name="Holt D.H."/>
            <person name="Pandey A.P."/>
            <person name="Papenfuss A.P."/>
            <person name="Gasser R.B.G."/>
            <person name="Fischer K.F."/>
        </authorList>
    </citation>
    <scope>NUCLEOTIDE SEQUENCE</scope>
    <source>
        <strain evidence="4">SSS_KF_BRIS2020</strain>
    </source>
</reference>
<name>A0A131ZU15_SARSC</name>
<evidence type="ECO:0000313" key="4">
    <source>
        <dbReference type="EMBL" id="KAF7489034.1"/>
    </source>
</evidence>
<dbReference type="EMBL" id="JXLN01001457">
    <property type="protein sequence ID" value="KPM02292.1"/>
    <property type="molecule type" value="Genomic_DNA"/>
</dbReference>
<dbReference type="EnsemblMetazoa" id="SSS_1442s_mrna">
    <property type="protein sequence ID" value="KAF7489034.1"/>
    <property type="gene ID" value="SSS_1442"/>
</dbReference>
<dbReference type="GO" id="GO:0120147">
    <property type="term" value="F:formylglycine-generating oxidase activity"/>
    <property type="evidence" value="ECO:0007669"/>
    <property type="project" value="TreeGrafter"/>
</dbReference>
<protein>
    <submittedName>
        <fullName evidence="4 5">Sulfatase-modifying factor 1</fullName>
    </submittedName>
</protein>
<evidence type="ECO:0000313" key="7">
    <source>
        <dbReference type="Proteomes" id="UP000070412"/>
    </source>
</evidence>
<evidence type="ECO:0000256" key="2">
    <source>
        <dbReference type="SAM" id="MobiDB-lite"/>
    </source>
</evidence>
<feature type="domain" description="Sulfatase-modifying factor enzyme-like" evidence="3">
    <location>
        <begin position="95"/>
        <end position="393"/>
    </location>
</feature>